<feature type="region of interest" description="Disordered" evidence="1">
    <location>
        <begin position="91"/>
        <end position="113"/>
    </location>
</feature>
<dbReference type="AlphaFoldDB" id="A0A6L2PDI4"/>
<comment type="caution">
    <text evidence="2">The sequence shown here is derived from an EMBL/GenBank/DDBJ whole genome shotgun (WGS) entry which is preliminary data.</text>
</comment>
<protein>
    <recommendedName>
        <fullName evidence="4">MAM domain-containing protein</fullName>
    </recommendedName>
</protein>
<evidence type="ECO:0000256" key="1">
    <source>
        <dbReference type="SAM" id="MobiDB-lite"/>
    </source>
</evidence>
<sequence>WAGRGGGNIDYGPTEEDTTQSPSTILPTTTSTTSTTTPKPPPTTQRPKKTTVTPEKSGPGDVNLSCNFGAYPDTNTCEWVIGDDAALTWRTGTGKTSNWLGGPTNDFSSEDTS</sequence>
<accession>A0A6L2PDI4</accession>
<organism evidence="2 3">
    <name type="scientific">Coptotermes formosanus</name>
    <name type="common">Formosan subterranean termite</name>
    <dbReference type="NCBI Taxonomy" id="36987"/>
    <lineage>
        <taxon>Eukaryota</taxon>
        <taxon>Metazoa</taxon>
        <taxon>Ecdysozoa</taxon>
        <taxon>Arthropoda</taxon>
        <taxon>Hexapoda</taxon>
        <taxon>Insecta</taxon>
        <taxon>Pterygota</taxon>
        <taxon>Neoptera</taxon>
        <taxon>Polyneoptera</taxon>
        <taxon>Dictyoptera</taxon>
        <taxon>Blattodea</taxon>
        <taxon>Blattoidea</taxon>
        <taxon>Termitoidae</taxon>
        <taxon>Rhinotermitidae</taxon>
        <taxon>Coptotermes</taxon>
    </lineage>
</organism>
<evidence type="ECO:0000313" key="3">
    <source>
        <dbReference type="Proteomes" id="UP000502823"/>
    </source>
</evidence>
<dbReference type="EMBL" id="BLKM01000236">
    <property type="protein sequence ID" value="GFG30604.1"/>
    <property type="molecule type" value="Genomic_DNA"/>
</dbReference>
<feature type="non-terminal residue" evidence="2">
    <location>
        <position position="1"/>
    </location>
</feature>
<feature type="compositionally biased region" description="Low complexity" evidence="1">
    <location>
        <begin position="19"/>
        <end position="37"/>
    </location>
</feature>
<feature type="non-terminal residue" evidence="2">
    <location>
        <position position="113"/>
    </location>
</feature>
<dbReference type="InParanoid" id="A0A6L2PDI4"/>
<dbReference type="OrthoDB" id="409956at2759"/>
<reference evidence="3" key="1">
    <citation type="submission" date="2020-01" db="EMBL/GenBank/DDBJ databases">
        <title>Draft genome sequence of the Termite Coptotermes fromosanus.</title>
        <authorList>
            <person name="Itakura S."/>
            <person name="Yosikawa Y."/>
            <person name="Umezawa K."/>
        </authorList>
    </citation>
    <scope>NUCLEOTIDE SEQUENCE [LARGE SCALE GENOMIC DNA]</scope>
</reference>
<name>A0A6L2PDI4_COPFO</name>
<keyword evidence="3" id="KW-1185">Reference proteome</keyword>
<proteinExistence type="predicted"/>
<gene>
    <name evidence="2" type="ORF">Cfor_05172</name>
</gene>
<evidence type="ECO:0008006" key="4">
    <source>
        <dbReference type="Google" id="ProtNLM"/>
    </source>
</evidence>
<evidence type="ECO:0000313" key="2">
    <source>
        <dbReference type="EMBL" id="GFG30604.1"/>
    </source>
</evidence>
<feature type="compositionally biased region" description="Polar residues" evidence="1">
    <location>
        <begin position="91"/>
        <end position="107"/>
    </location>
</feature>
<feature type="region of interest" description="Disordered" evidence="1">
    <location>
        <begin position="1"/>
        <end position="62"/>
    </location>
</feature>
<dbReference type="Proteomes" id="UP000502823">
    <property type="component" value="Unassembled WGS sequence"/>
</dbReference>